<proteinExistence type="inferred from homology"/>
<dbReference type="GO" id="GO:0016301">
    <property type="term" value="F:kinase activity"/>
    <property type="evidence" value="ECO:0007669"/>
    <property type="project" value="UniProtKB-UniRule"/>
</dbReference>
<dbReference type="Proteomes" id="UP000001106">
    <property type="component" value="Chromosome"/>
</dbReference>
<comment type="pathway">
    <text evidence="1">Cofactor biosynthesis; coenzyme A biosynthesis.</text>
</comment>
<comment type="function">
    <text evidence="1">Phosphorylates (R)-pantoate to form (R)-4-phosphopantoate in the CoA biosynthesis pathway.</text>
</comment>
<dbReference type="GO" id="GO:0005524">
    <property type="term" value="F:ATP binding"/>
    <property type="evidence" value="ECO:0007669"/>
    <property type="project" value="UniProtKB-KW"/>
</dbReference>
<comment type="similarity">
    <text evidence="1">Belongs to the GHMP kinase family. PoK subfamily.</text>
</comment>
<dbReference type="UniPathway" id="UPA00241"/>
<dbReference type="Pfam" id="PF00288">
    <property type="entry name" value="GHMP_kinases_N"/>
    <property type="match status" value="1"/>
</dbReference>
<dbReference type="InterPro" id="IPR020568">
    <property type="entry name" value="Ribosomal_Su5_D2-typ_SF"/>
</dbReference>
<protein>
    <recommendedName>
        <fullName evidence="1">Pantoate kinase</fullName>
        <shortName evidence="1">PoK</shortName>
        <ecNumber evidence="1">2.7.1.169</ecNumber>
    </recommendedName>
</protein>
<organism evidence="3 4">
    <name type="scientific">Methanococcus aeolicus (strain ATCC BAA-1280 / DSM 17508 / OCM 812 / Nankai-3)</name>
    <dbReference type="NCBI Taxonomy" id="419665"/>
    <lineage>
        <taxon>Archaea</taxon>
        <taxon>Methanobacteriati</taxon>
        <taxon>Methanobacteriota</taxon>
        <taxon>Methanomada group</taxon>
        <taxon>Methanococci</taxon>
        <taxon>Methanococcales</taxon>
        <taxon>Methanococcaceae</taxon>
        <taxon>Methanococcus</taxon>
    </lineage>
</organism>
<keyword evidence="1" id="KW-0547">Nucleotide-binding</keyword>
<dbReference type="AlphaFoldDB" id="A6UUN2"/>
<dbReference type="HOGENOM" id="CLU_081191_0_0_2"/>
<keyword evidence="4" id="KW-1185">Reference proteome</keyword>
<dbReference type="SUPFAM" id="SSF54211">
    <property type="entry name" value="Ribosomal protein S5 domain 2-like"/>
    <property type="match status" value="1"/>
</dbReference>
<dbReference type="PANTHER" id="PTHR42282:SF1">
    <property type="entry name" value="PANTOATE KINASE"/>
    <property type="match status" value="1"/>
</dbReference>
<dbReference type="HAMAP" id="MF_02223">
    <property type="entry name" value="Pantoate_kinase"/>
    <property type="match status" value="1"/>
</dbReference>
<evidence type="ECO:0000313" key="4">
    <source>
        <dbReference type="Proteomes" id="UP000001106"/>
    </source>
</evidence>
<evidence type="ECO:0000256" key="1">
    <source>
        <dbReference type="HAMAP-Rule" id="MF_02223"/>
    </source>
</evidence>
<sequence>MFVPSHITGFFKIYKDSNKNILQIGSIGAGITLNKGVDTTITKGDNEIYFNNKKINLRPTIEVINQCNIDNYKISHKSDFPLSSGLGVSGACALGVANLLNKDNNKNNNSLEMAHISEVKCGTGLGDVIAQRTKGFVVRELPGVPNFKTQKVQKISIKNIDNYNVVVEILGKKETSQIINNPQWIEKINKIGDELLLKLLKNPTLHNFMDLSYYFAKNTGLATDKIINICNDLNFTVGASQAMLGNTVFCICENKDLNDVLSILNNPIICKIYQ</sequence>
<keyword evidence="1 3" id="KW-0418">Kinase</keyword>
<dbReference type="PIRSF" id="PIRSF016896">
    <property type="entry name" value="GHMP_arc_MJ0969"/>
    <property type="match status" value="1"/>
</dbReference>
<dbReference type="eggNOG" id="arCOG04263">
    <property type="taxonomic scope" value="Archaea"/>
</dbReference>
<dbReference type="EMBL" id="CP000743">
    <property type="protein sequence ID" value="ABR56204.1"/>
    <property type="molecule type" value="Genomic_DNA"/>
</dbReference>
<dbReference type="PANTHER" id="PTHR42282">
    <property type="entry name" value="PANTOATE KINASE-RELATED"/>
    <property type="match status" value="1"/>
</dbReference>
<dbReference type="InterPro" id="IPR012043">
    <property type="entry name" value="PoK"/>
</dbReference>
<keyword evidence="1" id="KW-0808">Transferase</keyword>
<keyword evidence="1" id="KW-0067">ATP-binding</keyword>
<evidence type="ECO:0000313" key="3">
    <source>
        <dbReference type="EMBL" id="ABR56204.1"/>
    </source>
</evidence>
<feature type="domain" description="GHMP kinase N-terminal" evidence="2">
    <location>
        <begin position="66"/>
        <end position="130"/>
    </location>
</feature>
<dbReference type="Gene3D" id="3.30.230.120">
    <property type="match status" value="1"/>
</dbReference>
<dbReference type="RefSeq" id="WP_011973336.1">
    <property type="nucleotide sequence ID" value="NC_009635.1"/>
</dbReference>
<reference evidence="3" key="1">
    <citation type="submission" date="2007-06" db="EMBL/GenBank/DDBJ databases">
        <title>Complete sequence of Methanococcus aeolicus Nankai-3.</title>
        <authorList>
            <consortium name="US DOE Joint Genome Institute"/>
            <person name="Copeland A."/>
            <person name="Lucas S."/>
            <person name="Lapidus A."/>
            <person name="Barry K."/>
            <person name="Glavina del Rio T."/>
            <person name="Dalin E."/>
            <person name="Tice H."/>
            <person name="Pitluck S."/>
            <person name="Chain P."/>
            <person name="Malfatti S."/>
            <person name="Shin M."/>
            <person name="Vergez L."/>
            <person name="Schmutz J."/>
            <person name="Larimer F."/>
            <person name="Land M."/>
            <person name="Hauser L."/>
            <person name="Kyrpides N."/>
            <person name="Lykidis A."/>
            <person name="Sieprawska-Lupa M."/>
            <person name="Whitman W.B."/>
            <person name="Richardson P."/>
        </authorList>
    </citation>
    <scope>NUCLEOTIDE SEQUENCE [LARGE SCALE GENOMIC DNA]</scope>
    <source>
        <strain evidence="3">Nankai-3</strain>
    </source>
</reference>
<dbReference type="STRING" id="419665.Maeo_0620"/>
<dbReference type="GeneID" id="5327101"/>
<name>A6UUN2_META3</name>
<dbReference type="KEGG" id="mae:Maeo_0620"/>
<keyword evidence="1" id="KW-0173">Coenzyme A biosynthesis</keyword>
<gene>
    <name evidence="3" type="ordered locus">Maeo_0620</name>
</gene>
<comment type="catalytic activity">
    <reaction evidence="1">
        <text>(R)-pantoate + ATP = (R)-4-phosphopantoate + ADP + H(+)</text>
        <dbReference type="Rhea" id="RHEA:28246"/>
        <dbReference type="ChEBI" id="CHEBI:15378"/>
        <dbReference type="ChEBI" id="CHEBI:15980"/>
        <dbReference type="ChEBI" id="CHEBI:30616"/>
        <dbReference type="ChEBI" id="CHEBI:61294"/>
        <dbReference type="ChEBI" id="CHEBI:456216"/>
        <dbReference type="EC" id="2.7.1.169"/>
    </reaction>
</comment>
<dbReference type="EC" id="2.7.1.169" evidence="1"/>
<dbReference type="InterPro" id="IPR006204">
    <property type="entry name" value="GHMP_kinase_N_dom"/>
</dbReference>
<evidence type="ECO:0000259" key="2">
    <source>
        <dbReference type="Pfam" id="PF00288"/>
    </source>
</evidence>
<dbReference type="GO" id="GO:0015937">
    <property type="term" value="P:coenzyme A biosynthetic process"/>
    <property type="evidence" value="ECO:0007669"/>
    <property type="project" value="UniProtKB-UniRule"/>
</dbReference>
<dbReference type="OrthoDB" id="85822at2157"/>
<accession>A6UUN2</accession>